<name>A0ABP5YMY1_9MICO</name>
<dbReference type="Proteomes" id="UP001500730">
    <property type="component" value="Unassembled WGS sequence"/>
</dbReference>
<comment type="subcellular location">
    <subcellularLocation>
        <location evidence="1">Cell membrane</location>
        <topology evidence="1">Multi-pass membrane protein</topology>
    </subcellularLocation>
    <subcellularLocation>
        <location evidence="8">Membrane</location>
        <topology evidence="8">Multi-pass membrane protein</topology>
    </subcellularLocation>
</comment>
<evidence type="ECO:0000313" key="10">
    <source>
        <dbReference type="EMBL" id="GAA2483983.1"/>
    </source>
</evidence>
<dbReference type="InterPro" id="IPR045861">
    <property type="entry name" value="CorA_cytoplasmic_dom"/>
</dbReference>
<feature type="transmembrane region" description="Helical" evidence="8">
    <location>
        <begin position="302"/>
        <end position="321"/>
    </location>
</feature>
<evidence type="ECO:0000256" key="1">
    <source>
        <dbReference type="ARBA" id="ARBA00004651"/>
    </source>
</evidence>
<dbReference type="InterPro" id="IPR045863">
    <property type="entry name" value="CorA_TM1_TM2"/>
</dbReference>
<evidence type="ECO:0000256" key="6">
    <source>
        <dbReference type="ARBA" id="ARBA00022989"/>
    </source>
</evidence>
<keyword evidence="11" id="KW-1185">Reference proteome</keyword>
<keyword evidence="6 8" id="KW-1133">Transmembrane helix</keyword>
<keyword evidence="8" id="KW-0460">Magnesium</keyword>
<dbReference type="CDD" id="cd12830">
    <property type="entry name" value="MtCorA-like"/>
    <property type="match status" value="1"/>
</dbReference>
<dbReference type="InterPro" id="IPR004488">
    <property type="entry name" value="Mg/Co-transport_prot_CorA"/>
</dbReference>
<dbReference type="Pfam" id="PF01544">
    <property type="entry name" value="CorA"/>
    <property type="match status" value="1"/>
</dbReference>
<dbReference type="InterPro" id="IPR002523">
    <property type="entry name" value="MgTranspt_CorA/ZnTranspt_ZntB"/>
</dbReference>
<keyword evidence="8" id="KW-0406">Ion transport</keyword>
<evidence type="ECO:0000313" key="11">
    <source>
        <dbReference type="Proteomes" id="UP001500730"/>
    </source>
</evidence>
<keyword evidence="3 8" id="KW-0813">Transport</keyword>
<dbReference type="PANTHER" id="PTHR46494:SF1">
    <property type="entry name" value="CORA FAMILY METAL ION TRANSPORTER (EUROFUNG)"/>
    <property type="match status" value="1"/>
</dbReference>
<gene>
    <name evidence="8 10" type="primary">corA</name>
    <name evidence="10" type="ORF">GCM10009858_22300</name>
</gene>
<protein>
    <recommendedName>
        <fullName evidence="8">Magnesium transport protein CorA</fullName>
    </recommendedName>
</protein>
<dbReference type="PANTHER" id="PTHR46494">
    <property type="entry name" value="CORA FAMILY METAL ION TRANSPORTER (EUROFUNG)"/>
    <property type="match status" value="1"/>
</dbReference>
<accession>A0ABP5YMY1</accession>
<organism evidence="10 11">
    <name type="scientific">Terrabacter carboxydivorans</name>
    <dbReference type="NCBI Taxonomy" id="619730"/>
    <lineage>
        <taxon>Bacteria</taxon>
        <taxon>Bacillati</taxon>
        <taxon>Actinomycetota</taxon>
        <taxon>Actinomycetes</taxon>
        <taxon>Micrococcales</taxon>
        <taxon>Intrasporangiaceae</taxon>
        <taxon>Terrabacter</taxon>
    </lineage>
</organism>
<keyword evidence="5 8" id="KW-0812">Transmembrane</keyword>
<dbReference type="SUPFAM" id="SSF144083">
    <property type="entry name" value="Magnesium transport protein CorA, transmembrane region"/>
    <property type="match status" value="1"/>
</dbReference>
<evidence type="ECO:0000256" key="5">
    <source>
        <dbReference type="ARBA" id="ARBA00022692"/>
    </source>
</evidence>
<evidence type="ECO:0000256" key="2">
    <source>
        <dbReference type="ARBA" id="ARBA00009765"/>
    </source>
</evidence>
<evidence type="ECO:0000256" key="4">
    <source>
        <dbReference type="ARBA" id="ARBA00022475"/>
    </source>
</evidence>
<evidence type="ECO:0000256" key="3">
    <source>
        <dbReference type="ARBA" id="ARBA00022448"/>
    </source>
</evidence>
<dbReference type="SUPFAM" id="SSF143865">
    <property type="entry name" value="CorA soluble domain-like"/>
    <property type="match status" value="1"/>
</dbReference>
<evidence type="ECO:0000256" key="7">
    <source>
        <dbReference type="ARBA" id="ARBA00023136"/>
    </source>
</evidence>
<feature type="region of interest" description="Disordered" evidence="9">
    <location>
        <begin position="1"/>
        <end position="30"/>
    </location>
</feature>
<evidence type="ECO:0000256" key="9">
    <source>
        <dbReference type="SAM" id="MobiDB-lite"/>
    </source>
</evidence>
<dbReference type="Gene3D" id="3.30.460.20">
    <property type="entry name" value="CorA soluble domain-like"/>
    <property type="match status" value="1"/>
</dbReference>
<sequence>MGTLVTLTRRPRAATPPPASTACETPTGGRGEVDRVIVDKAIYRNGRRQGCGDLSDELDVLRLTQDGFLWIGLKDPTDEEFELVNQELHLHPLAVEDAVNGHQRAKIEKYESSVFVVLKTLRYIEATSDIETGEVMLFIGDRFVVTVRHGEGNPLAGVRQRLESEPDRLEHGSMTVLHAVMDSVVDNYIVVDREVRKDLEAIEEQVFASDVGGEANTIYRLKREVLEFRRASQPLADTLAQFMERARGHGLTEEMLPFFRDVADHLRLVNDHVESYDRLLTDVLSAHLASVSVKQNEDMRRISAWVAIAAVPTMIAGIYGMNFQSIPELTASVHLGGREFYYGYFVAIGVMAAACIGLYRAFKRSGWL</sequence>
<evidence type="ECO:0000256" key="8">
    <source>
        <dbReference type="RuleBase" id="RU362010"/>
    </source>
</evidence>
<feature type="transmembrane region" description="Helical" evidence="8">
    <location>
        <begin position="341"/>
        <end position="362"/>
    </location>
</feature>
<proteinExistence type="inferred from homology"/>
<comment type="similarity">
    <text evidence="2 8">Belongs to the CorA metal ion transporter (MIT) (TC 1.A.35) family.</text>
</comment>
<dbReference type="Gene3D" id="1.20.58.340">
    <property type="entry name" value="Magnesium transport protein CorA, transmembrane region"/>
    <property type="match status" value="2"/>
</dbReference>
<comment type="caution">
    <text evidence="10">The sequence shown here is derived from an EMBL/GenBank/DDBJ whole genome shotgun (WGS) entry which is preliminary data.</text>
</comment>
<keyword evidence="7 8" id="KW-0472">Membrane</keyword>
<dbReference type="NCBIfam" id="TIGR00383">
    <property type="entry name" value="corA"/>
    <property type="match status" value="1"/>
</dbReference>
<dbReference type="EMBL" id="BAAARE010000009">
    <property type="protein sequence ID" value="GAA2483983.1"/>
    <property type="molecule type" value="Genomic_DNA"/>
</dbReference>
<comment type="function">
    <text evidence="8">Mediates influx of magnesium ions.</text>
</comment>
<keyword evidence="4 8" id="KW-1003">Cell membrane</keyword>
<reference evidence="11" key="1">
    <citation type="journal article" date="2019" name="Int. J. Syst. Evol. Microbiol.">
        <title>The Global Catalogue of Microorganisms (GCM) 10K type strain sequencing project: providing services to taxonomists for standard genome sequencing and annotation.</title>
        <authorList>
            <consortium name="The Broad Institute Genomics Platform"/>
            <consortium name="The Broad Institute Genome Sequencing Center for Infectious Disease"/>
            <person name="Wu L."/>
            <person name="Ma J."/>
        </authorList>
    </citation>
    <scope>NUCLEOTIDE SEQUENCE [LARGE SCALE GENOMIC DNA]</scope>
    <source>
        <strain evidence="11">JCM 16259</strain>
    </source>
</reference>